<proteinExistence type="predicted"/>
<dbReference type="InterPro" id="IPR031807">
    <property type="entry name" value="HicB-like"/>
</dbReference>
<dbReference type="EMBL" id="SLXO01000018">
    <property type="protein sequence ID" value="TCP29693.1"/>
    <property type="molecule type" value="Genomic_DNA"/>
</dbReference>
<dbReference type="RefSeq" id="WP_132709580.1">
    <property type="nucleotide sequence ID" value="NZ_JACIGF010000018.1"/>
</dbReference>
<accession>A0A4R2P4L6</accession>
<dbReference type="Pfam" id="PF15919">
    <property type="entry name" value="HicB_lk_antitox"/>
    <property type="match status" value="1"/>
</dbReference>
<evidence type="ECO:0000313" key="3">
    <source>
        <dbReference type="Proteomes" id="UP000295399"/>
    </source>
</evidence>
<organism evidence="2 3">
    <name type="scientific">Rhodothalassium salexigens DSM 2132</name>
    <dbReference type="NCBI Taxonomy" id="1188247"/>
    <lineage>
        <taxon>Bacteria</taxon>
        <taxon>Pseudomonadati</taxon>
        <taxon>Pseudomonadota</taxon>
        <taxon>Alphaproteobacteria</taxon>
        <taxon>Rhodothalassiales</taxon>
        <taxon>Rhodothalassiaceae</taxon>
        <taxon>Rhodothalassium</taxon>
    </lineage>
</organism>
<dbReference type="CDD" id="cd22231">
    <property type="entry name" value="RHH_NikR_HicB-like"/>
    <property type="match status" value="1"/>
</dbReference>
<dbReference type="PANTHER" id="PTHR34504">
    <property type="entry name" value="ANTITOXIN HICB"/>
    <property type="match status" value="1"/>
</dbReference>
<dbReference type="Gene3D" id="3.30.160.250">
    <property type="match status" value="1"/>
</dbReference>
<evidence type="ECO:0000313" key="2">
    <source>
        <dbReference type="EMBL" id="TCP29693.1"/>
    </source>
</evidence>
<feature type="domain" description="HicB-like antitoxin of toxin-antitoxin system" evidence="1">
    <location>
        <begin position="10"/>
        <end position="125"/>
    </location>
</feature>
<dbReference type="SUPFAM" id="SSF143100">
    <property type="entry name" value="TTHA1013/TTHA0281-like"/>
    <property type="match status" value="1"/>
</dbReference>
<comment type="caution">
    <text evidence="2">The sequence shown here is derived from an EMBL/GenBank/DDBJ whole genome shotgun (WGS) entry which is preliminary data.</text>
</comment>
<gene>
    <name evidence="2" type="ORF">EV659_1183</name>
</gene>
<dbReference type="OrthoDB" id="9807959at2"/>
<dbReference type="PANTHER" id="PTHR34504:SF2">
    <property type="entry name" value="UPF0150 PROTEIN SSL0259"/>
    <property type="match status" value="1"/>
</dbReference>
<keyword evidence="3" id="KW-1185">Reference proteome</keyword>
<dbReference type="InterPro" id="IPR035069">
    <property type="entry name" value="TTHA1013/TTHA0281-like"/>
</dbReference>
<dbReference type="InterPro" id="IPR051404">
    <property type="entry name" value="TA_system_antitoxin"/>
</dbReference>
<reference evidence="2 3" key="1">
    <citation type="submission" date="2019-03" db="EMBL/GenBank/DDBJ databases">
        <title>Genomic Encyclopedia of Type Strains, Phase IV (KMG-IV): sequencing the most valuable type-strain genomes for metagenomic binning, comparative biology and taxonomic classification.</title>
        <authorList>
            <person name="Goeker M."/>
        </authorList>
    </citation>
    <scope>NUCLEOTIDE SEQUENCE [LARGE SCALE GENOMIC DNA]</scope>
    <source>
        <strain evidence="2 3">DSM 2132</strain>
    </source>
</reference>
<name>A0A4R2P4L6_RHOSA</name>
<sequence>MVHPSTPPTYMLVVEGTPATGYSGFFPAVPGCATAGDTWDEIATRAPEGLSLHLDGLRADGEPVPEPRPIKPEDLAGAEDFAGVLAVSYIPETKARRIGVIMDEGLIARIDRVAKNRSAFLAQAAERALERQETM</sequence>
<protein>
    <submittedName>
        <fullName evidence="2">Putative RNase H-like HicB family nuclease</fullName>
    </submittedName>
</protein>
<dbReference type="Proteomes" id="UP000295399">
    <property type="component" value="Unassembled WGS sequence"/>
</dbReference>
<dbReference type="AlphaFoldDB" id="A0A4R2P4L6"/>
<evidence type="ECO:0000259" key="1">
    <source>
        <dbReference type="Pfam" id="PF15919"/>
    </source>
</evidence>
<dbReference type="InParanoid" id="A0A4R2P4L6"/>